<evidence type="ECO:0000259" key="9">
    <source>
        <dbReference type="PROSITE" id="PS50835"/>
    </source>
</evidence>
<evidence type="ECO:0000256" key="5">
    <source>
        <dbReference type="ARBA" id="ARBA00023157"/>
    </source>
</evidence>
<keyword evidence="3 8" id="KW-0812">Transmembrane</keyword>
<comment type="subcellular location">
    <subcellularLocation>
        <location evidence="1">Membrane</location>
        <topology evidence="1">Single-pass type I membrane protein</topology>
    </subcellularLocation>
</comment>
<dbReference type="GO" id="GO:0042613">
    <property type="term" value="C:MHC class II protein complex"/>
    <property type="evidence" value="ECO:0007669"/>
    <property type="project" value="InterPro"/>
</dbReference>
<dbReference type="Gene3D" id="3.10.320.10">
    <property type="entry name" value="Class II Histocompatibility Antigen, M Beta Chain, Chain B, domain 1"/>
    <property type="match status" value="1"/>
</dbReference>
<feature type="region of interest" description="Disordered" evidence="7">
    <location>
        <begin position="1"/>
        <end position="20"/>
    </location>
</feature>
<dbReference type="InterPro" id="IPR007110">
    <property type="entry name" value="Ig-like_dom"/>
</dbReference>
<accession>A0A8T2JZE6</accession>
<dbReference type="InterPro" id="IPR036179">
    <property type="entry name" value="Ig-like_dom_sf"/>
</dbReference>
<dbReference type="SMART" id="SM00920">
    <property type="entry name" value="MHC_II_alpha"/>
    <property type="match status" value="1"/>
</dbReference>
<dbReference type="InterPro" id="IPR050160">
    <property type="entry name" value="MHC/Immunoglobulin"/>
</dbReference>
<dbReference type="GO" id="GO:0019882">
    <property type="term" value="P:antigen processing and presentation"/>
    <property type="evidence" value="ECO:0007669"/>
    <property type="project" value="InterPro"/>
</dbReference>
<dbReference type="GO" id="GO:0006955">
    <property type="term" value="P:immune response"/>
    <property type="evidence" value="ECO:0007669"/>
    <property type="project" value="InterPro"/>
</dbReference>
<sequence>MDPDVWEGGGPQEAEATGKVTSDTVTAPGLQKAFGKHNHLLGQFLYCQPGSPSPVLLKMFDDEQMFQYNFTDRSIVPRIASFKNWASQDTFSSPTDLEFYLQLCNSSMENFTQAAMNITPETKGILDIKVFTVHPLTMGEPNTLICFIGNVIPPALIITWRKNGVLLKEGVGNTGYFAMKNLQYQIFSYLNITPTYTDSYTCNVQEAGDSTISVAYWVPEYPIPSEVLLDALCGLALAFGIMFLFTGFLFLYLTRRLHNAD</sequence>
<dbReference type="SMART" id="SM00407">
    <property type="entry name" value="IGc1"/>
    <property type="match status" value="1"/>
</dbReference>
<dbReference type="Pfam" id="PF07654">
    <property type="entry name" value="C1-set"/>
    <property type="match status" value="1"/>
</dbReference>
<keyword evidence="5" id="KW-1015">Disulfide bond</keyword>
<feature type="transmembrane region" description="Helical" evidence="8">
    <location>
        <begin position="228"/>
        <end position="253"/>
    </location>
</feature>
<evidence type="ECO:0000256" key="4">
    <source>
        <dbReference type="ARBA" id="ARBA00022989"/>
    </source>
</evidence>
<evidence type="ECO:0000313" key="11">
    <source>
        <dbReference type="Proteomes" id="UP000812440"/>
    </source>
</evidence>
<comment type="similarity">
    <text evidence="2">Belongs to the MHC class II family.</text>
</comment>
<evidence type="ECO:0000256" key="7">
    <source>
        <dbReference type="SAM" id="MobiDB-lite"/>
    </source>
</evidence>
<dbReference type="EMBL" id="JAACNH010000003">
    <property type="protein sequence ID" value="KAG8448557.1"/>
    <property type="molecule type" value="Genomic_DNA"/>
</dbReference>
<keyword evidence="8" id="KW-0472">Membrane</keyword>
<evidence type="ECO:0000256" key="3">
    <source>
        <dbReference type="ARBA" id="ARBA00022692"/>
    </source>
</evidence>
<dbReference type="Gene3D" id="2.60.40.10">
    <property type="entry name" value="Immunoglobulins"/>
    <property type="match status" value="1"/>
</dbReference>
<dbReference type="InterPro" id="IPR011162">
    <property type="entry name" value="MHC_I/II-like_Ag-recog"/>
</dbReference>
<dbReference type="AlphaFoldDB" id="A0A8T2JZE6"/>
<name>A0A8T2JZE6_9PIPI</name>
<evidence type="ECO:0000256" key="8">
    <source>
        <dbReference type="SAM" id="Phobius"/>
    </source>
</evidence>
<dbReference type="PANTHER" id="PTHR19944">
    <property type="entry name" value="MHC CLASS II-RELATED"/>
    <property type="match status" value="1"/>
</dbReference>
<keyword evidence="11" id="KW-1185">Reference proteome</keyword>
<dbReference type="InterPro" id="IPR013783">
    <property type="entry name" value="Ig-like_fold"/>
</dbReference>
<dbReference type="Proteomes" id="UP000812440">
    <property type="component" value="Chromosome 8_10"/>
</dbReference>
<reference evidence="10" key="1">
    <citation type="thesis" date="2020" institute="ProQuest LLC" country="789 East Eisenhower Parkway, Ann Arbor, MI, USA">
        <title>Comparative Genomics and Chromosome Evolution.</title>
        <authorList>
            <person name="Mudd A.B."/>
        </authorList>
    </citation>
    <scope>NUCLEOTIDE SEQUENCE</scope>
    <source>
        <strain evidence="10">Female2</strain>
        <tissue evidence="10">Blood</tissue>
    </source>
</reference>
<feature type="domain" description="Ig-like" evidence="9">
    <location>
        <begin position="120"/>
        <end position="213"/>
    </location>
</feature>
<dbReference type="SUPFAM" id="SSF48726">
    <property type="entry name" value="Immunoglobulin"/>
    <property type="match status" value="1"/>
</dbReference>
<keyword evidence="4 8" id="KW-1133">Transmembrane helix</keyword>
<dbReference type="OrthoDB" id="8935021at2759"/>
<evidence type="ECO:0000256" key="1">
    <source>
        <dbReference type="ARBA" id="ARBA00004479"/>
    </source>
</evidence>
<dbReference type="PANTHER" id="PTHR19944:SF50">
    <property type="entry name" value="HLA CLASS II HISTOCOMPATIBILITY ANTIGEN, DM ALPHA CHAIN"/>
    <property type="match status" value="1"/>
</dbReference>
<proteinExistence type="inferred from homology"/>
<keyword evidence="6" id="KW-0325">Glycoprotein</keyword>
<evidence type="ECO:0000313" key="10">
    <source>
        <dbReference type="EMBL" id="KAG8448557.1"/>
    </source>
</evidence>
<dbReference type="InterPro" id="IPR001003">
    <property type="entry name" value="MHC_II_a_N"/>
</dbReference>
<evidence type="ECO:0000256" key="2">
    <source>
        <dbReference type="ARBA" id="ARBA00007394"/>
    </source>
</evidence>
<comment type="caution">
    <text evidence="10">The sequence shown here is derived from an EMBL/GenBank/DDBJ whole genome shotgun (WGS) entry which is preliminary data.</text>
</comment>
<dbReference type="SUPFAM" id="SSF54452">
    <property type="entry name" value="MHC antigen-recognition domain"/>
    <property type="match status" value="1"/>
</dbReference>
<dbReference type="PROSITE" id="PS50835">
    <property type="entry name" value="IG_LIKE"/>
    <property type="match status" value="1"/>
</dbReference>
<protein>
    <recommendedName>
        <fullName evidence="9">Ig-like domain-containing protein</fullName>
    </recommendedName>
</protein>
<gene>
    <name evidence="10" type="ORF">GDO86_015592</name>
</gene>
<organism evidence="10 11">
    <name type="scientific">Hymenochirus boettgeri</name>
    <name type="common">Congo dwarf clawed frog</name>
    <dbReference type="NCBI Taxonomy" id="247094"/>
    <lineage>
        <taxon>Eukaryota</taxon>
        <taxon>Metazoa</taxon>
        <taxon>Chordata</taxon>
        <taxon>Craniata</taxon>
        <taxon>Vertebrata</taxon>
        <taxon>Euteleostomi</taxon>
        <taxon>Amphibia</taxon>
        <taxon>Batrachia</taxon>
        <taxon>Anura</taxon>
        <taxon>Pipoidea</taxon>
        <taxon>Pipidae</taxon>
        <taxon>Pipinae</taxon>
        <taxon>Hymenochirus</taxon>
    </lineage>
</organism>
<dbReference type="InterPro" id="IPR003597">
    <property type="entry name" value="Ig_C1-set"/>
</dbReference>
<dbReference type="InterPro" id="IPR014745">
    <property type="entry name" value="MHC_II_a/b_N"/>
</dbReference>
<evidence type="ECO:0000256" key="6">
    <source>
        <dbReference type="ARBA" id="ARBA00023180"/>
    </source>
</evidence>